<dbReference type="Pfam" id="PF18413">
    <property type="entry name" value="Neuraminidase"/>
    <property type="match status" value="1"/>
</dbReference>
<feature type="domain" description="Neuraminidase-like" evidence="1">
    <location>
        <begin position="1973"/>
        <end position="2104"/>
    </location>
</feature>
<dbReference type="InterPro" id="IPR036366">
    <property type="entry name" value="PGBDSf"/>
</dbReference>
<keyword evidence="4" id="KW-1185">Reference proteome</keyword>
<dbReference type="SUPFAM" id="SSF47090">
    <property type="entry name" value="PGBD-like"/>
    <property type="match status" value="1"/>
</dbReference>
<dbReference type="EMBL" id="JBHSQS010000017">
    <property type="protein sequence ID" value="MFC5926485.1"/>
    <property type="molecule type" value="Genomic_DNA"/>
</dbReference>
<dbReference type="RefSeq" id="WP_377514728.1">
    <property type="nucleotide sequence ID" value="NZ_JBHSQS010000017.1"/>
</dbReference>
<evidence type="ECO:0000259" key="2">
    <source>
        <dbReference type="Pfam" id="PF20220"/>
    </source>
</evidence>
<feature type="domain" description="ABC toxin N-terminal" evidence="2">
    <location>
        <begin position="1820"/>
        <end position="1942"/>
    </location>
</feature>
<dbReference type="InterPro" id="IPR041079">
    <property type="entry name" value="Neuraminidase-like"/>
</dbReference>
<evidence type="ECO:0000313" key="3">
    <source>
        <dbReference type="EMBL" id="MFC5926485.1"/>
    </source>
</evidence>
<dbReference type="Pfam" id="PF20220">
    <property type="entry name" value="ABC_toxin_N"/>
    <property type="match status" value="1"/>
</dbReference>
<reference evidence="4" key="1">
    <citation type="journal article" date="2019" name="Int. J. Syst. Evol. Microbiol.">
        <title>The Global Catalogue of Microorganisms (GCM) 10K type strain sequencing project: providing services to taxonomists for standard genome sequencing and annotation.</title>
        <authorList>
            <consortium name="The Broad Institute Genomics Platform"/>
            <consortium name="The Broad Institute Genome Sequencing Center for Infectious Disease"/>
            <person name="Wu L."/>
            <person name="Ma J."/>
        </authorList>
    </citation>
    <scope>NUCLEOTIDE SEQUENCE [LARGE SCALE GENOMIC DNA]</scope>
    <source>
        <strain evidence="4">CGMCC 4.7144</strain>
    </source>
</reference>
<comment type="caution">
    <text evidence="3">The sequence shown here is derived from an EMBL/GenBank/DDBJ whole genome shotgun (WGS) entry which is preliminary data.</text>
</comment>
<name>A0ABW1HAN9_9ACTN</name>
<protein>
    <submittedName>
        <fullName evidence="3">Neuraminidase-like domain-containing protein</fullName>
    </submittedName>
</protein>
<proteinExistence type="predicted"/>
<dbReference type="Gene3D" id="3.90.182.10">
    <property type="entry name" value="Toxin - Anthrax Protective Antigen,domain 1"/>
    <property type="match status" value="1"/>
</dbReference>
<evidence type="ECO:0000313" key="4">
    <source>
        <dbReference type="Proteomes" id="UP001596226"/>
    </source>
</evidence>
<dbReference type="Proteomes" id="UP001596226">
    <property type="component" value="Unassembled WGS sequence"/>
</dbReference>
<dbReference type="Gene3D" id="1.10.101.10">
    <property type="entry name" value="PGBD-like superfamily/PGBD"/>
    <property type="match status" value="1"/>
</dbReference>
<dbReference type="SUPFAM" id="SSF56988">
    <property type="entry name" value="Anthrax protective antigen"/>
    <property type="match status" value="1"/>
</dbReference>
<dbReference type="InterPro" id="IPR046839">
    <property type="entry name" value="ABC_toxin_N"/>
</dbReference>
<evidence type="ECO:0000259" key="1">
    <source>
        <dbReference type="Pfam" id="PF18413"/>
    </source>
</evidence>
<dbReference type="InterPro" id="IPR036365">
    <property type="entry name" value="PGBD-like_sf"/>
</dbReference>
<accession>A0ABW1HAN9</accession>
<organism evidence="3 4">
    <name type="scientific">Micromonospora vulcania</name>
    <dbReference type="NCBI Taxonomy" id="1441873"/>
    <lineage>
        <taxon>Bacteria</taxon>
        <taxon>Bacillati</taxon>
        <taxon>Actinomycetota</taxon>
        <taxon>Actinomycetes</taxon>
        <taxon>Micromonosporales</taxon>
        <taxon>Micromonosporaceae</taxon>
        <taxon>Micromonospora</taxon>
    </lineage>
</organism>
<gene>
    <name evidence="3" type="ORF">ACFQGL_24415</name>
</gene>
<sequence length="2340" mass="253397">MHEITAPLRPGDQGAEVANLQSGLVLLLVQQVVPADPELRAELIRDLMRESSERIYEGVTEKVVAMFQESQGLDVHGVVDERSAAALNETLRGLGLLGDTPAAAPVERTVAGQVLRFDQTPFAGRVILYARDGDGPVRLGEDDTDPEGRYAVTYPVPRADVRLPLRVAAFDPDGQHRAEASIDATRPIEVVDLVVRSDGTAYRVTGRVSTGGRAGVGGLPIQVVDRNVGGDSPVAETSTGADGGYRAAFTYTGGKDRPDLQVYVVSDGTRIGASEVRYDAGHDEVLDIAIPDGAQLSLATEHAALSGDLAAHFAGSLRDLREDDDRRDVSYLANKTGWDARAVAMASLADEFSARTSVADGTPAIPPALFYTLFRAGTPATDDAIYRIDAGRVATIWQQGIDQGIVPSSLAADVPAAIEEFRTLSARQTLSGPAVAGRSSLAALLAVSMPDATEEQPERFARLRIDHQGDPAGFWSAVTREFGRPKADRLRLDGQLAYLTLNNAPLIERLHTGEAAPLTDPADLVERGFHRAAQWMPLIDEVPPEIPGADDEARQANYADLLAAQLRLSYPTATVAAMVAGGETTVAPATASRVHDFLRAHHNEFDIGLQPVEQYLTRTQVPIDADVQSEIARIQRVRQITPGDDAMNALLTKGLDSAYAVARYDRAEFVAGFAAEVGGATEAALIHARAQQVHSAVLNITTSYVLASNAPGIGVHSPAQIVNPAPVVPDNVGDVIAYPTLEKLLGDMDYCDCEECRSILSPAAYLVDLLQFVDRDEIRWEQFRARWGIDHGGAPYPYPTMAAWNDAGQPGGTPPTPLEVLLSRRPDLQHLPLTCENTNTPVPYIDLVNETLEYFVANKLTLDGFQGYDTDDRATPAELLANPQFVQDAAYDVLAGKGTPAPLLPPAPGLPFHLPLERLRRLFAAFETSLPVVMEALIGDEASYGWVDVRIEQLGLSRAEYALLTDRTKTLQQLSGLPSTTSDADTVAALSGAKDFSRRLGLDYDDVVELLRTRFVNPDSTLLPRLERLGVPLTTLKALKDGTITDAEFDDAVAPQVDPARYGGDIKAWVRDQANYDRVMGLLVLADPTGGDGAGGFDALEFRYADPDLLGQRVRPIEFVRLLRFVRLWKTLGWTIEQTDKAISALYPTDPGPGDELAKLDAGFQVLVPRLGVLVRVIERLGLHVPKDLLPLLACGAPLDTHGAASLYRTLFLGPTSPTGDPVFAEDGYGTVLDGSEKLLAHTEALRAALSLSGDELAEIARTLSFDADTPLTVENVSAVYRRGWLARKLKLSVVELLRLIEHTGIDPFAAIDPAEPTMIALLDLVDRLRSAGLKPAQALALIWDEKLSGVAGPTAGQIDQFMRDLRAGLAAIDADFAVTDDPDGQLARARMALVYDNTATDFFFGLLGGTPAVGEPAVATFFARYPELRPLFDAYLASAEPPQVRRTALLAAFLPDLGRRRKRQQALQLIGTAAQTDAAFATTVLDTSGVLPAVADLVAVERPGLAARYFFADTVGGAPDRTTDTEPVLDYRSGSANQLPENAGAPISGVWSGYLEAPAGELFQFAVEADAGATVRLRIGGADVELVPAGTRWTTAAPVALTAGRPIAVVLTVEKVRHTLGVRWHTTGRGWEIIPARHLYSDVLRERLGGAYLRLFKIASLAGSLRLSATEIAHLGHGWLGALPVAGPSAEEALFAGFDTLLGFAELKAALAADDEQLLAVLREPQTDTLTALTRWEPGSLHALLTHFDLTIVSLRDLAALRRVYAAFAQLTVLGVTAGPLIAATTNDPSAATVRDLQAALRARYATADWLAVVKPINDELRGRQRDALVAYVLHQMRSNPASAHLDTPDKLFEYFLMDVQMEPVMQTSRIRNAIAAGQLFVERCLMNLEPRVASSAINGAQWEWMKRYRVWEANRKVYLWPENWLEPELRDDQSPFFKELMSELLQGDITEDRAAGAMGRYLAKLDTVAKLEPAGVYHAENDPGTADDIAYVVGRTAGANRAYYWRRREYGYWTPWEQIKLDIEDNPVIPVLWKSRLFLFWVKILLEPDLAGTKPFSVPPDTDLLKVKTGNVKSELPQIAVRAMLCWSEYYNGVWQPVSTSDPQLPTHLGSVAPGTFNRSALRLSSTVADGALRIDIDGAGGSFFVLYNTHSLPVRAEDVPVTLGPPHGPRRFLGVTKGTLNAAYASRPSIDTGFPDPTVLRRDVLRNPLGASITAPRHDLTEPWTAPFFYSDSRHVFWVDTTQAPVTVKQWQSYGELTPPPATSYTIPDLVLPPKYVLPDRIGPIISGLNNGLSDPDPMATYVTEDAYITKGLGTIGTVRFNAAEIGPAGAIIKQMG</sequence>